<reference evidence="1 2" key="1">
    <citation type="submission" date="2016-11" db="EMBL/GenBank/DDBJ databases">
        <title>The macronuclear genome of Stentor coeruleus: a giant cell with tiny introns.</title>
        <authorList>
            <person name="Slabodnick M."/>
            <person name="Ruby J.G."/>
            <person name="Reiff S.B."/>
            <person name="Swart E.C."/>
            <person name="Gosai S."/>
            <person name="Prabakaran S."/>
            <person name="Witkowska E."/>
            <person name="Larue G.E."/>
            <person name="Fisher S."/>
            <person name="Freeman R.M."/>
            <person name="Gunawardena J."/>
            <person name="Chu W."/>
            <person name="Stover N.A."/>
            <person name="Gregory B.D."/>
            <person name="Nowacki M."/>
            <person name="Derisi J."/>
            <person name="Roy S.W."/>
            <person name="Marshall W.F."/>
            <person name="Sood P."/>
        </authorList>
    </citation>
    <scope>NUCLEOTIDE SEQUENCE [LARGE SCALE GENOMIC DNA]</scope>
    <source>
        <strain evidence="1">WM001</strain>
    </source>
</reference>
<dbReference type="OrthoDB" id="191037at2759"/>
<dbReference type="EMBL" id="MPUH01000229">
    <property type="protein sequence ID" value="OMJ85692.1"/>
    <property type="molecule type" value="Genomic_DNA"/>
</dbReference>
<dbReference type="SUPFAM" id="SSF117281">
    <property type="entry name" value="Kelch motif"/>
    <property type="match status" value="1"/>
</dbReference>
<evidence type="ECO:0008006" key="3">
    <source>
        <dbReference type="Google" id="ProtNLM"/>
    </source>
</evidence>
<dbReference type="InterPro" id="IPR015915">
    <property type="entry name" value="Kelch-typ_b-propeller"/>
</dbReference>
<gene>
    <name evidence="1" type="ORF">SteCoe_12965</name>
</gene>
<protein>
    <recommendedName>
        <fullName evidence="3">B box-type domain-containing protein</fullName>
    </recommendedName>
</protein>
<accession>A0A1R2C9K5</accession>
<sequence>MEIQCSICGNPSAFICEDENFYVYFCSDHSEEHKKVFETHKITQISGNFSTVEPSSQSALVAKLEEIKKETEKVRKAYEETTSNFLDEIKKKIQSGFEEIDDFLDLCSRKIEEINIRRHVKHRKIQSPLEWALNSLEIKSHLSQFSMPHLQSSTDPIPSFIPSNFIHLLSNFSSICGAFKDKNTMFMYPLGKEIKNKILTHGARCMQISPYDIIVTGGFKNLANSAFAINLIRSSYEKLPPLNIGRKFHSISYLDGHLAVIGGSEEPSTADKGEERQLVSVEVFKRSVWMEGPRLNMPKSCASALNLGKITWIIGGWNGSALNTIEKYENKAWCIIDLHLPMPIRSLSLVGLGTNILLLGGKLSGGGDVAAVTYFDTKNMKLLQKVKMNISASFPEQMVCLEENTITLMTEGAKFVKYEI</sequence>
<evidence type="ECO:0000313" key="2">
    <source>
        <dbReference type="Proteomes" id="UP000187209"/>
    </source>
</evidence>
<dbReference type="Proteomes" id="UP000187209">
    <property type="component" value="Unassembled WGS sequence"/>
</dbReference>
<name>A0A1R2C9K5_9CILI</name>
<dbReference type="Gene3D" id="2.120.10.80">
    <property type="entry name" value="Kelch-type beta propeller"/>
    <property type="match status" value="1"/>
</dbReference>
<comment type="caution">
    <text evidence="1">The sequence shown here is derived from an EMBL/GenBank/DDBJ whole genome shotgun (WGS) entry which is preliminary data.</text>
</comment>
<evidence type="ECO:0000313" key="1">
    <source>
        <dbReference type="EMBL" id="OMJ85692.1"/>
    </source>
</evidence>
<proteinExistence type="predicted"/>
<keyword evidence="2" id="KW-1185">Reference proteome</keyword>
<dbReference type="AlphaFoldDB" id="A0A1R2C9K5"/>
<organism evidence="1 2">
    <name type="scientific">Stentor coeruleus</name>
    <dbReference type="NCBI Taxonomy" id="5963"/>
    <lineage>
        <taxon>Eukaryota</taxon>
        <taxon>Sar</taxon>
        <taxon>Alveolata</taxon>
        <taxon>Ciliophora</taxon>
        <taxon>Postciliodesmatophora</taxon>
        <taxon>Heterotrichea</taxon>
        <taxon>Heterotrichida</taxon>
        <taxon>Stentoridae</taxon>
        <taxon>Stentor</taxon>
    </lineage>
</organism>